<dbReference type="EMBL" id="JABBMT010000029">
    <property type="protein sequence ID" value="NMM42140.1"/>
    <property type="molecule type" value="Genomic_DNA"/>
</dbReference>
<reference evidence="2" key="1">
    <citation type="submission" date="2020-04" db="EMBL/GenBank/DDBJ databases">
        <title>Genome Sequencing for Pseudoaltermonas arctica.</title>
        <authorList>
            <person name="Elkins N.S."/>
        </authorList>
    </citation>
    <scope>NUCLEOTIDE SEQUENCE [LARGE SCALE GENOMIC DNA]</scope>
    <source>
        <strain evidence="2">NEC-BIFX-2020_0012</strain>
    </source>
</reference>
<evidence type="ECO:0000313" key="3">
    <source>
        <dbReference type="Proteomes" id="UP000570493"/>
    </source>
</evidence>
<proteinExistence type="predicted"/>
<accession>A0A7Y0HC14</accession>
<keyword evidence="3" id="KW-1185">Reference proteome</keyword>
<gene>
    <name evidence="2" type="ORF">HHO47_15250</name>
</gene>
<sequence>MSRLETIEEGISLTEKRLKNIPDFDIYKSILKQLHYLQMILNGSEPDRSKLEKIILGHFAVREFEESDPEFSEILKKCQNIAFKLSME</sequence>
<dbReference type="RefSeq" id="WP_169021075.1">
    <property type="nucleotide sequence ID" value="NZ_JABBMT010000029.1"/>
</dbReference>
<comment type="caution">
    <text evidence="2">The sequence shown here is derived from an EMBL/GenBank/DDBJ whole genome shotgun (WGS) entry which is preliminary data.</text>
</comment>
<dbReference type="Pfam" id="PF18660">
    <property type="entry name" value="Tsi6"/>
    <property type="match status" value="1"/>
</dbReference>
<name>A0A7Y0HC14_9GAMM</name>
<evidence type="ECO:0000313" key="2">
    <source>
        <dbReference type="EMBL" id="NMM42140.1"/>
    </source>
</evidence>
<protein>
    <recommendedName>
        <fullName evidence="1">Tsi6 domain-containing protein</fullName>
    </recommendedName>
</protein>
<dbReference type="AlphaFoldDB" id="A0A7Y0HC14"/>
<dbReference type="InterPro" id="IPR040818">
    <property type="entry name" value="Tsi6"/>
</dbReference>
<dbReference type="Proteomes" id="UP000570493">
    <property type="component" value="Unassembled WGS sequence"/>
</dbReference>
<feature type="domain" description="Tsi6" evidence="1">
    <location>
        <begin position="3"/>
        <end position="82"/>
    </location>
</feature>
<evidence type="ECO:0000259" key="1">
    <source>
        <dbReference type="Pfam" id="PF18660"/>
    </source>
</evidence>
<organism evidence="2 3">
    <name type="scientific">Pseudoalteromonas arctica</name>
    <dbReference type="NCBI Taxonomy" id="394751"/>
    <lineage>
        <taxon>Bacteria</taxon>
        <taxon>Pseudomonadati</taxon>
        <taxon>Pseudomonadota</taxon>
        <taxon>Gammaproteobacteria</taxon>
        <taxon>Alteromonadales</taxon>
        <taxon>Pseudoalteromonadaceae</taxon>
        <taxon>Pseudoalteromonas</taxon>
    </lineage>
</organism>